<feature type="transmembrane region" description="Helical" evidence="6">
    <location>
        <begin position="78"/>
        <end position="99"/>
    </location>
</feature>
<feature type="transmembrane region" description="Helical" evidence="6">
    <location>
        <begin position="308"/>
        <end position="329"/>
    </location>
</feature>
<feature type="transmembrane region" description="Helical" evidence="6">
    <location>
        <begin position="171"/>
        <end position="191"/>
    </location>
</feature>
<evidence type="ECO:0000256" key="5">
    <source>
        <dbReference type="ARBA" id="ARBA00023136"/>
    </source>
</evidence>
<feature type="transmembrane region" description="Helical" evidence="6">
    <location>
        <begin position="255"/>
        <end position="272"/>
    </location>
</feature>
<dbReference type="GO" id="GO:0022857">
    <property type="term" value="F:transmembrane transporter activity"/>
    <property type="evidence" value="ECO:0007669"/>
    <property type="project" value="InterPro"/>
</dbReference>
<dbReference type="PANTHER" id="PTHR23513">
    <property type="entry name" value="INTEGRAL MEMBRANE EFFLUX PROTEIN-RELATED"/>
    <property type="match status" value="1"/>
</dbReference>
<dbReference type="Pfam" id="PF07690">
    <property type="entry name" value="MFS_1"/>
    <property type="match status" value="1"/>
</dbReference>
<feature type="transmembrane region" description="Helical" evidence="6">
    <location>
        <begin position="212"/>
        <end position="235"/>
    </location>
</feature>
<feature type="transmembrane region" description="Helical" evidence="6">
    <location>
        <begin position="350"/>
        <end position="372"/>
    </location>
</feature>
<evidence type="ECO:0000313" key="7">
    <source>
        <dbReference type="EMBL" id="CAB4784510.1"/>
    </source>
</evidence>
<dbReference type="SUPFAM" id="SSF103473">
    <property type="entry name" value="MFS general substrate transporter"/>
    <property type="match status" value="1"/>
</dbReference>
<evidence type="ECO:0000256" key="1">
    <source>
        <dbReference type="ARBA" id="ARBA00004651"/>
    </source>
</evidence>
<keyword evidence="2" id="KW-1003">Cell membrane</keyword>
<feature type="transmembrane region" description="Helical" evidence="6">
    <location>
        <begin position="378"/>
        <end position="397"/>
    </location>
</feature>
<sequence length="404" mass="43348">MSTTKEILAMAGVRRLLLARMVSNLGNGMGPVALAFAVLESKGGSASMLGILLSVQAVSMVLFLPLGGIWADRHRRPTIIAITDFILGLDLLVMAYLFWSEHTGMPLLIALSILSGFLNALWSPAFPGLVPLVVEEEHLQQMNGFVSVASNIGFISGAAVAGVLVSAFGGAAGIAGDGISFLFAAVLVWKLRHRHEVSEPSGESMFHELRSGWKVFLSFRWVVVAVAGFSVIMMVMRGAEGVLGPVLMKEHFGGAKAWAFIATMEAIGYVLGSVLSTRFKPKHPLYFCTLLSFTAALYVFLLRPSIPLLVIAGAALLWGITIESWYIHWMTALQLHIPRESLSRVSSYDMTFSLIFQPIGLAIAGPAIAGLGIAQTSLIGAVVVTVAIIVILFEPTIRKLSNAR</sequence>
<dbReference type="InterPro" id="IPR011701">
    <property type="entry name" value="MFS"/>
</dbReference>
<evidence type="ECO:0000256" key="2">
    <source>
        <dbReference type="ARBA" id="ARBA00022475"/>
    </source>
</evidence>
<dbReference type="InterPro" id="IPR036259">
    <property type="entry name" value="MFS_trans_sf"/>
</dbReference>
<dbReference type="AlphaFoldDB" id="A0A6J7GF81"/>
<feature type="transmembrane region" description="Helical" evidence="6">
    <location>
        <begin position="45"/>
        <end position="66"/>
    </location>
</feature>
<evidence type="ECO:0000256" key="3">
    <source>
        <dbReference type="ARBA" id="ARBA00022692"/>
    </source>
</evidence>
<dbReference type="CDD" id="cd06173">
    <property type="entry name" value="MFS_MefA_like"/>
    <property type="match status" value="1"/>
</dbReference>
<gene>
    <name evidence="7" type="ORF">UFOPK2894_01416</name>
    <name evidence="8" type="ORF">UFOPK3492_01257</name>
</gene>
<keyword evidence="3 6" id="KW-0812">Transmembrane</keyword>
<keyword evidence="5 6" id="KW-0472">Membrane</keyword>
<organism evidence="8">
    <name type="scientific">freshwater metagenome</name>
    <dbReference type="NCBI Taxonomy" id="449393"/>
    <lineage>
        <taxon>unclassified sequences</taxon>
        <taxon>metagenomes</taxon>
        <taxon>ecological metagenomes</taxon>
    </lineage>
</organism>
<dbReference type="EMBL" id="CAEZZQ010000116">
    <property type="protein sequence ID" value="CAB4784510.1"/>
    <property type="molecule type" value="Genomic_DNA"/>
</dbReference>
<dbReference type="PANTHER" id="PTHR23513:SF11">
    <property type="entry name" value="STAPHYLOFERRIN A TRANSPORTER"/>
    <property type="match status" value="1"/>
</dbReference>
<name>A0A6J7GF81_9ZZZZ</name>
<accession>A0A6J7GF81</accession>
<evidence type="ECO:0000313" key="8">
    <source>
        <dbReference type="EMBL" id="CAB4906977.1"/>
    </source>
</evidence>
<comment type="subcellular location">
    <subcellularLocation>
        <location evidence="1">Cell membrane</location>
        <topology evidence="1">Multi-pass membrane protein</topology>
    </subcellularLocation>
</comment>
<proteinExistence type="predicted"/>
<dbReference type="EMBL" id="CAFBMD010000134">
    <property type="protein sequence ID" value="CAB4906977.1"/>
    <property type="molecule type" value="Genomic_DNA"/>
</dbReference>
<feature type="transmembrane region" description="Helical" evidence="6">
    <location>
        <begin position="145"/>
        <end position="165"/>
    </location>
</feature>
<reference evidence="8" key="1">
    <citation type="submission" date="2020-05" db="EMBL/GenBank/DDBJ databases">
        <authorList>
            <person name="Chiriac C."/>
            <person name="Salcher M."/>
            <person name="Ghai R."/>
            <person name="Kavagutti S V."/>
        </authorList>
    </citation>
    <scope>NUCLEOTIDE SEQUENCE</scope>
</reference>
<dbReference type="Gene3D" id="1.20.1250.20">
    <property type="entry name" value="MFS general substrate transporter like domains"/>
    <property type="match status" value="1"/>
</dbReference>
<evidence type="ECO:0000256" key="6">
    <source>
        <dbReference type="SAM" id="Phobius"/>
    </source>
</evidence>
<keyword evidence="4 6" id="KW-1133">Transmembrane helix</keyword>
<feature type="transmembrane region" description="Helical" evidence="6">
    <location>
        <begin position="21"/>
        <end position="39"/>
    </location>
</feature>
<protein>
    <submittedName>
        <fullName evidence="8">Unannotated protein</fullName>
    </submittedName>
</protein>
<evidence type="ECO:0000256" key="4">
    <source>
        <dbReference type="ARBA" id="ARBA00022989"/>
    </source>
</evidence>
<dbReference type="GO" id="GO:0005886">
    <property type="term" value="C:plasma membrane"/>
    <property type="evidence" value="ECO:0007669"/>
    <property type="project" value="UniProtKB-SubCell"/>
</dbReference>
<feature type="transmembrane region" description="Helical" evidence="6">
    <location>
        <begin position="105"/>
        <end position="133"/>
    </location>
</feature>
<feature type="transmembrane region" description="Helical" evidence="6">
    <location>
        <begin position="284"/>
        <end position="302"/>
    </location>
</feature>